<dbReference type="Proteomes" id="UP000193411">
    <property type="component" value="Unassembled WGS sequence"/>
</dbReference>
<accession>A0A1Y2H820</accession>
<proteinExistence type="predicted"/>
<evidence type="ECO:0000313" key="1">
    <source>
        <dbReference type="EMBL" id="ORZ30736.1"/>
    </source>
</evidence>
<reference evidence="1 2" key="1">
    <citation type="submission" date="2016-07" db="EMBL/GenBank/DDBJ databases">
        <title>Pervasive Adenine N6-methylation of Active Genes in Fungi.</title>
        <authorList>
            <consortium name="DOE Joint Genome Institute"/>
            <person name="Mondo S.J."/>
            <person name="Dannebaum R.O."/>
            <person name="Kuo R.C."/>
            <person name="Labutti K."/>
            <person name="Haridas S."/>
            <person name="Kuo A."/>
            <person name="Salamov A."/>
            <person name="Ahrendt S.R."/>
            <person name="Lipzen A."/>
            <person name="Sullivan W."/>
            <person name="Andreopoulos W.B."/>
            <person name="Clum A."/>
            <person name="Lindquist E."/>
            <person name="Daum C."/>
            <person name="Ramamoorthy G.K."/>
            <person name="Gryganskyi A."/>
            <person name="Culley D."/>
            <person name="Magnuson J.K."/>
            <person name="James T.Y."/>
            <person name="O'Malley M.A."/>
            <person name="Stajich J.E."/>
            <person name="Spatafora J.W."/>
            <person name="Visel A."/>
            <person name="Grigoriev I.V."/>
        </authorList>
    </citation>
    <scope>NUCLEOTIDE SEQUENCE [LARGE SCALE GENOMIC DNA]</scope>
    <source>
        <strain evidence="1 2">PL171</strain>
    </source>
</reference>
<dbReference type="EMBL" id="MCFL01000075">
    <property type="protein sequence ID" value="ORZ30736.1"/>
    <property type="molecule type" value="Genomic_DNA"/>
</dbReference>
<sequence length="150" mass="16182">MRVIFKGSTGVIFLDGRACKTGARPRTLSRYRGNHSKPLPDFGFGVLACASLVIDGCPTAQMKQSAKPHTRAMTVGLIHCFGRFGSDPARRLDDLQAPACSKSWTVVSSCLSTIWSLGCVAMEYRPSSGARKSFGFGMSLPTTSHHIFVP</sequence>
<evidence type="ECO:0000313" key="2">
    <source>
        <dbReference type="Proteomes" id="UP000193411"/>
    </source>
</evidence>
<dbReference type="AlphaFoldDB" id="A0A1Y2H820"/>
<keyword evidence="2" id="KW-1185">Reference proteome</keyword>
<comment type="caution">
    <text evidence="1">The sequence shown here is derived from an EMBL/GenBank/DDBJ whole genome shotgun (WGS) entry which is preliminary data.</text>
</comment>
<protein>
    <submittedName>
        <fullName evidence="1">Uncharacterized protein</fullName>
    </submittedName>
</protein>
<name>A0A1Y2H820_9FUNG</name>
<organism evidence="1 2">
    <name type="scientific">Catenaria anguillulae PL171</name>
    <dbReference type="NCBI Taxonomy" id="765915"/>
    <lineage>
        <taxon>Eukaryota</taxon>
        <taxon>Fungi</taxon>
        <taxon>Fungi incertae sedis</taxon>
        <taxon>Blastocladiomycota</taxon>
        <taxon>Blastocladiomycetes</taxon>
        <taxon>Blastocladiales</taxon>
        <taxon>Catenariaceae</taxon>
        <taxon>Catenaria</taxon>
    </lineage>
</organism>
<gene>
    <name evidence="1" type="ORF">BCR44DRAFT_263570</name>
</gene>